<dbReference type="AlphaFoldDB" id="A0A853APY0"/>
<dbReference type="SUPFAM" id="SSF82607">
    <property type="entry name" value="YbaB-like"/>
    <property type="match status" value="1"/>
</dbReference>
<keyword evidence="2" id="KW-0238">DNA-binding</keyword>
<dbReference type="GO" id="GO:0003677">
    <property type="term" value="F:DNA binding"/>
    <property type="evidence" value="ECO:0007669"/>
    <property type="project" value="UniProtKB-KW"/>
</dbReference>
<dbReference type="Pfam" id="PF02575">
    <property type="entry name" value="YbaB_DNA_bd"/>
    <property type="match status" value="1"/>
</dbReference>
<name>A0A853APY0_9PSEU</name>
<dbReference type="InterPro" id="IPR036894">
    <property type="entry name" value="YbaB-like_sf"/>
</dbReference>
<evidence type="ECO:0000313" key="3">
    <source>
        <dbReference type="Proteomes" id="UP000587002"/>
    </source>
</evidence>
<dbReference type="Gene3D" id="3.30.1310.10">
    <property type="entry name" value="Nucleoid-associated protein YbaB-like domain"/>
    <property type="match status" value="1"/>
</dbReference>
<keyword evidence="3" id="KW-1185">Reference proteome</keyword>
<evidence type="ECO:0000313" key="2">
    <source>
        <dbReference type="EMBL" id="NYI82491.1"/>
    </source>
</evidence>
<evidence type="ECO:0000256" key="1">
    <source>
        <dbReference type="SAM" id="MobiDB-lite"/>
    </source>
</evidence>
<dbReference type="InterPro" id="IPR004401">
    <property type="entry name" value="YbaB/EbfC"/>
</dbReference>
<reference evidence="2 3" key="1">
    <citation type="submission" date="2020-07" db="EMBL/GenBank/DDBJ databases">
        <title>Sequencing the genomes of 1000 actinobacteria strains.</title>
        <authorList>
            <person name="Klenk H.-P."/>
        </authorList>
    </citation>
    <scope>NUCLEOTIDE SEQUENCE [LARGE SCALE GENOMIC DNA]</scope>
    <source>
        <strain evidence="2 3">DSM 44065</strain>
    </source>
</reference>
<proteinExistence type="predicted"/>
<feature type="compositionally biased region" description="Polar residues" evidence="1">
    <location>
        <begin position="119"/>
        <end position="129"/>
    </location>
</feature>
<gene>
    <name evidence="2" type="ORF">HNR68_001121</name>
</gene>
<organism evidence="2 3">
    <name type="scientific">Saccharopolyspora hordei</name>
    <dbReference type="NCBI Taxonomy" id="1838"/>
    <lineage>
        <taxon>Bacteria</taxon>
        <taxon>Bacillati</taxon>
        <taxon>Actinomycetota</taxon>
        <taxon>Actinomycetes</taxon>
        <taxon>Pseudonocardiales</taxon>
        <taxon>Pseudonocardiaceae</taxon>
        <taxon>Saccharopolyspora</taxon>
    </lineage>
</organism>
<dbReference type="Proteomes" id="UP000587002">
    <property type="component" value="Unassembled WGS sequence"/>
</dbReference>
<accession>A0A853APY0</accession>
<protein>
    <submittedName>
        <fullName evidence="2">DNA-binding protein YbaB</fullName>
    </submittedName>
</protein>
<feature type="region of interest" description="Disordered" evidence="1">
    <location>
        <begin position="119"/>
        <end position="149"/>
    </location>
</feature>
<dbReference type="EMBL" id="JACCFJ010000001">
    <property type="protein sequence ID" value="NYI82491.1"/>
    <property type="molecule type" value="Genomic_DNA"/>
</dbReference>
<comment type="caution">
    <text evidence="2">The sequence shown here is derived from an EMBL/GenBank/DDBJ whole genome shotgun (WGS) entry which is preliminary data.</text>
</comment>
<dbReference type="RefSeq" id="WP_179718328.1">
    <property type="nucleotide sequence ID" value="NZ_BAABFH010000001.1"/>
</dbReference>
<sequence length="149" mass="16461">MPAGLEDLQRKLEALKEAGRRAEQQVGDFGRMREQINAVEVTTTSPDRSVTVVASPGGVTDIQFTQDAMRKSPGELSNTVMSTLQQAVAEAARRQAEVVQEHVPDSDVLERVLRTQEQLFHSDAAQQRGTAAEDSFDEDEYPDSFLEGR</sequence>